<accession>A0A6M0H5Q8</accession>
<evidence type="ECO:0000256" key="14">
    <source>
        <dbReference type="SAM" id="Phobius"/>
    </source>
</evidence>
<evidence type="ECO:0000256" key="11">
    <source>
        <dbReference type="ARBA" id="ARBA00022989"/>
    </source>
</evidence>
<dbReference type="InterPro" id="IPR004358">
    <property type="entry name" value="Sig_transdc_His_kin-like_C"/>
</dbReference>
<dbReference type="Gene3D" id="3.30.565.10">
    <property type="entry name" value="Histidine kinase-like ATPase, C-terminal domain"/>
    <property type="match status" value="1"/>
</dbReference>
<keyword evidence="10" id="KW-0067">ATP-binding</keyword>
<dbReference type="SUPFAM" id="SSF158472">
    <property type="entry name" value="HAMP domain-like"/>
    <property type="match status" value="1"/>
</dbReference>
<evidence type="ECO:0000313" key="18">
    <source>
        <dbReference type="Proteomes" id="UP000481872"/>
    </source>
</evidence>
<dbReference type="Pfam" id="PF00512">
    <property type="entry name" value="HisKA"/>
    <property type="match status" value="1"/>
</dbReference>
<dbReference type="GO" id="GO:0005524">
    <property type="term" value="F:ATP binding"/>
    <property type="evidence" value="ECO:0007669"/>
    <property type="project" value="UniProtKB-KW"/>
</dbReference>
<name>A0A6M0H5Q8_9CLOT</name>
<keyword evidence="9 17" id="KW-0418">Kinase</keyword>
<keyword evidence="13 14" id="KW-0472">Membrane</keyword>
<comment type="caution">
    <text evidence="17">The sequence shown here is derived from an EMBL/GenBank/DDBJ whole genome shotgun (WGS) entry which is preliminary data.</text>
</comment>
<dbReference type="EMBL" id="JAAGPU010000031">
    <property type="protein sequence ID" value="NEU06040.1"/>
    <property type="molecule type" value="Genomic_DNA"/>
</dbReference>
<feature type="transmembrane region" description="Helical" evidence="14">
    <location>
        <begin position="139"/>
        <end position="162"/>
    </location>
</feature>
<dbReference type="SMART" id="SM00388">
    <property type="entry name" value="HisKA"/>
    <property type="match status" value="1"/>
</dbReference>
<keyword evidence="12" id="KW-0902">Two-component regulatory system</keyword>
<evidence type="ECO:0000256" key="10">
    <source>
        <dbReference type="ARBA" id="ARBA00022840"/>
    </source>
</evidence>
<dbReference type="CDD" id="cd06225">
    <property type="entry name" value="HAMP"/>
    <property type="match status" value="1"/>
</dbReference>
<evidence type="ECO:0000256" key="8">
    <source>
        <dbReference type="ARBA" id="ARBA00022741"/>
    </source>
</evidence>
<dbReference type="PRINTS" id="PR00344">
    <property type="entry name" value="BCTRLSENSOR"/>
</dbReference>
<evidence type="ECO:0000313" key="17">
    <source>
        <dbReference type="EMBL" id="NEU06040.1"/>
    </source>
</evidence>
<evidence type="ECO:0000259" key="15">
    <source>
        <dbReference type="PROSITE" id="PS50109"/>
    </source>
</evidence>
<dbReference type="SMART" id="SM00304">
    <property type="entry name" value="HAMP"/>
    <property type="match status" value="1"/>
</dbReference>
<dbReference type="PROSITE" id="PS50885">
    <property type="entry name" value="HAMP"/>
    <property type="match status" value="1"/>
</dbReference>
<comment type="catalytic activity">
    <reaction evidence="1">
        <text>ATP + protein L-histidine = ADP + protein N-phospho-L-histidine.</text>
        <dbReference type="EC" id="2.7.13.3"/>
    </reaction>
</comment>
<dbReference type="SUPFAM" id="SSF55874">
    <property type="entry name" value="ATPase domain of HSP90 chaperone/DNA topoisomerase II/histidine kinase"/>
    <property type="match status" value="1"/>
</dbReference>
<keyword evidence="7 14" id="KW-0812">Transmembrane</keyword>
<evidence type="ECO:0000259" key="16">
    <source>
        <dbReference type="PROSITE" id="PS50885"/>
    </source>
</evidence>
<evidence type="ECO:0000256" key="13">
    <source>
        <dbReference type="ARBA" id="ARBA00023136"/>
    </source>
</evidence>
<dbReference type="CDD" id="cd00082">
    <property type="entry name" value="HisKA"/>
    <property type="match status" value="1"/>
</dbReference>
<dbReference type="SUPFAM" id="SSF47384">
    <property type="entry name" value="Homodimeric domain of signal transducing histidine kinase"/>
    <property type="match status" value="1"/>
</dbReference>
<dbReference type="AlphaFoldDB" id="A0A6M0H5Q8"/>
<dbReference type="InterPro" id="IPR005467">
    <property type="entry name" value="His_kinase_dom"/>
</dbReference>
<gene>
    <name evidence="17" type="ORF">G3M99_14485</name>
</gene>
<evidence type="ECO:0000256" key="12">
    <source>
        <dbReference type="ARBA" id="ARBA00023012"/>
    </source>
</evidence>
<evidence type="ECO:0000256" key="9">
    <source>
        <dbReference type="ARBA" id="ARBA00022777"/>
    </source>
</evidence>
<dbReference type="RefSeq" id="WP_199870601.1">
    <property type="nucleotide sequence ID" value="NZ_JAAGPU010000031.1"/>
</dbReference>
<dbReference type="Pfam" id="PF00672">
    <property type="entry name" value="HAMP"/>
    <property type="match status" value="1"/>
</dbReference>
<dbReference type="PANTHER" id="PTHR45528:SF1">
    <property type="entry name" value="SENSOR HISTIDINE KINASE CPXA"/>
    <property type="match status" value="1"/>
</dbReference>
<dbReference type="PROSITE" id="PS50109">
    <property type="entry name" value="HIS_KIN"/>
    <property type="match status" value="1"/>
</dbReference>
<reference evidence="17 18" key="1">
    <citation type="submission" date="2020-02" db="EMBL/GenBank/DDBJ databases">
        <title>Genome assembly of a novel Clostridium senegalense strain.</title>
        <authorList>
            <person name="Gupta T.B."/>
            <person name="Jauregui R."/>
            <person name="Maclean P."/>
            <person name="Nawarathana A."/>
            <person name="Brightwell G."/>
        </authorList>
    </citation>
    <scope>NUCLEOTIDE SEQUENCE [LARGE SCALE GENOMIC DNA]</scope>
    <source>
        <strain evidence="17 18">AGRFS4</strain>
    </source>
</reference>
<keyword evidence="6" id="KW-0808">Transferase</keyword>
<dbReference type="InterPro" id="IPR036097">
    <property type="entry name" value="HisK_dim/P_sf"/>
</dbReference>
<dbReference type="PANTHER" id="PTHR45528">
    <property type="entry name" value="SENSOR HISTIDINE KINASE CPXA"/>
    <property type="match status" value="1"/>
</dbReference>
<evidence type="ECO:0000256" key="2">
    <source>
        <dbReference type="ARBA" id="ARBA00004651"/>
    </source>
</evidence>
<keyword evidence="18" id="KW-1185">Reference proteome</keyword>
<dbReference type="InterPro" id="IPR050398">
    <property type="entry name" value="HssS/ArlS-like"/>
</dbReference>
<dbReference type="Proteomes" id="UP000481872">
    <property type="component" value="Unassembled WGS sequence"/>
</dbReference>
<keyword evidence="8" id="KW-0547">Nucleotide-binding</keyword>
<feature type="domain" description="Histidine kinase" evidence="15">
    <location>
        <begin position="224"/>
        <end position="435"/>
    </location>
</feature>
<evidence type="ECO:0000256" key="6">
    <source>
        <dbReference type="ARBA" id="ARBA00022679"/>
    </source>
</evidence>
<dbReference type="GO" id="GO:0000155">
    <property type="term" value="F:phosphorelay sensor kinase activity"/>
    <property type="evidence" value="ECO:0007669"/>
    <property type="project" value="InterPro"/>
</dbReference>
<evidence type="ECO:0000256" key="4">
    <source>
        <dbReference type="ARBA" id="ARBA00022475"/>
    </source>
</evidence>
<comment type="subcellular location">
    <subcellularLocation>
        <location evidence="2">Cell membrane</location>
        <topology evidence="2">Multi-pass membrane protein</topology>
    </subcellularLocation>
</comment>
<dbReference type="InterPro" id="IPR003661">
    <property type="entry name" value="HisK_dim/P_dom"/>
</dbReference>
<dbReference type="SMART" id="SM00387">
    <property type="entry name" value="HATPase_c"/>
    <property type="match status" value="1"/>
</dbReference>
<dbReference type="Gene3D" id="1.10.287.130">
    <property type="match status" value="1"/>
</dbReference>
<proteinExistence type="predicted"/>
<protein>
    <recommendedName>
        <fullName evidence="3">histidine kinase</fullName>
        <ecNumber evidence="3">2.7.13.3</ecNumber>
    </recommendedName>
</protein>
<dbReference type="EC" id="2.7.13.3" evidence="3"/>
<organism evidence="17 18">
    <name type="scientific">Clostridium senegalense</name>
    <dbReference type="NCBI Taxonomy" id="1465809"/>
    <lineage>
        <taxon>Bacteria</taxon>
        <taxon>Bacillati</taxon>
        <taxon>Bacillota</taxon>
        <taxon>Clostridia</taxon>
        <taxon>Eubacteriales</taxon>
        <taxon>Clostridiaceae</taxon>
        <taxon>Clostridium</taxon>
    </lineage>
</organism>
<evidence type="ECO:0000256" key="3">
    <source>
        <dbReference type="ARBA" id="ARBA00012438"/>
    </source>
</evidence>
<keyword evidence="5" id="KW-0597">Phosphoprotein</keyword>
<keyword evidence="4" id="KW-1003">Cell membrane</keyword>
<feature type="transmembrane region" description="Helical" evidence="14">
    <location>
        <begin position="12"/>
        <end position="35"/>
    </location>
</feature>
<dbReference type="InterPro" id="IPR003660">
    <property type="entry name" value="HAMP_dom"/>
</dbReference>
<sequence length="437" mass="50215">MKTGTNKITKRILKYFLLSTVLVMGLGYIFSTVLLGKVYIKQQYNELEKISGQIESEYKMYGTYSSSLVLGIISEGGNSHCFGPGKMMWLNKVDVEKLKEKDTLVTNKREKYLTYKKPTDSGYIVVMKSYYDTKEYINLIYLILAIIFMVSIIISNPLAIYLGRRFTKPIIDLKQASDEIAKENFDVHINVKTGDEIEELAQSIKKMSKEISYKYNLQREFIANVSHDFKTPLSIIKNYSEAIGDELVKGEEVKEYSEIIIEEVDRLNRLVSEILQLSKIKEGKVNMNFERISITHIIKECVKKISFMSNDNFEIAVINNLNNDIFIKGDEIYLYRVIYNLIDNSIKHSCGDSIKIILENVSDNVKISIRDNGKGIDEEFIGEVWDRYLKNKSSGGMGIGLSISKEILLKHEFSYGARNLKESGVEFYFIIPKDKVF</sequence>
<dbReference type="Gene3D" id="6.10.340.10">
    <property type="match status" value="1"/>
</dbReference>
<evidence type="ECO:0000256" key="5">
    <source>
        <dbReference type="ARBA" id="ARBA00022553"/>
    </source>
</evidence>
<dbReference type="FunFam" id="1.10.287.130:FF:000001">
    <property type="entry name" value="Two-component sensor histidine kinase"/>
    <property type="match status" value="1"/>
</dbReference>
<evidence type="ECO:0000256" key="1">
    <source>
        <dbReference type="ARBA" id="ARBA00000085"/>
    </source>
</evidence>
<dbReference type="InterPro" id="IPR036890">
    <property type="entry name" value="HATPase_C_sf"/>
</dbReference>
<dbReference type="InterPro" id="IPR003594">
    <property type="entry name" value="HATPase_dom"/>
</dbReference>
<dbReference type="GO" id="GO:0005886">
    <property type="term" value="C:plasma membrane"/>
    <property type="evidence" value="ECO:0007669"/>
    <property type="project" value="UniProtKB-SubCell"/>
</dbReference>
<keyword evidence="11 14" id="KW-1133">Transmembrane helix</keyword>
<feature type="domain" description="HAMP" evidence="16">
    <location>
        <begin position="164"/>
        <end position="216"/>
    </location>
</feature>
<dbReference type="Pfam" id="PF02518">
    <property type="entry name" value="HATPase_c"/>
    <property type="match status" value="1"/>
</dbReference>
<evidence type="ECO:0000256" key="7">
    <source>
        <dbReference type="ARBA" id="ARBA00022692"/>
    </source>
</evidence>